<feature type="region of interest" description="Disordered" evidence="1">
    <location>
        <begin position="16"/>
        <end position="51"/>
    </location>
</feature>
<evidence type="ECO:0000313" key="2">
    <source>
        <dbReference type="EMBL" id="KAF9448499.1"/>
    </source>
</evidence>
<reference evidence="2" key="1">
    <citation type="submission" date="2020-11" db="EMBL/GenBank/DDBJ databases">
        <authorList>
            <consortium name="DOE Joint Genome Institute"/>
            <person name="Ahrendt S."/>
            <person name="Riley R."/>
            <person name="Andreopoulos W."/>
            <person name="Labutti K."/>
            <person name="Pangilinan J."/>
            <person name="Ruiz-Duenas F.J."/>
            <person name="Barrasa J.M."/>
            <person name="Sanchez-Garcia M."/>
            <person name="Camarero S."/>
            <person name="Miyauchi S."/>
            <person name="Serrano A."/>
            <person name="Linde D."/>
            <person name="Babiker R."/>
            <person name="Drula E."/>
            <person name="Ayuso-Fernandez I."/>
            <person name="Pacheco R."/>
            <person name="Padilla G."/>
            <person name="Ferreira P."/>
            <person name="Barriuso J."/>
            <person name="Kellner H."/>
            <person name="Castanera R."/>
            <person name="Alfaro M."/>
            <person name="Ramirez L."/>
            <person name="Pisabarro A.G."/>
            <person name="Kuo A."/>
            <person name="Tritt A."/>
            <person name="Lipzen A."/>
            <person name="He G."/>
            <person name="Yan M."/>
            <person name="Ng V."/>
            <person name="Cullen D."/>
            <person name="Martin F."/>
            <person name="Rosso M.-N."/>
            <person name="Henrissat B."/>
            <person name="Hibbett D."/>
            <person name="Martinez A.T."/>
            <person name="Grigoriev I.V."/>
        </authorList>
    </citation>
    <scope>NUCLEOTIDE SEQUENCE</scope>
    <source>
        <strain evidence="2">MF-IS2</strain>
    </source>
</reference>
<evidence type="ECO:0000256" key="1">
    <source>
        <dbReference type="SAM" id="MobiDB-lite"/>
    </source>
</evidence>
<evidence type="ECO:0000313" key="3">
    <source>
        <dbReference type="Proteomes" id="UP000807342"/>
    </source>
</evidence>
<evidence type="ECO:0008006" key="4">
    <source>
        <dbReference type="Google" id="ProtNLM"/>
    </source>
</evidence>
<sequence length="51" mass="5552">MDAFTTLSSFFSNAPVLKEMSEDEEIETSLPPQDEETNSKGGSHPAYCVIA</sequence>
<protein>
    <recommendedName>
        <fullName evidence="4">Pheromone</fullName>
    </recommendedName>
</protein>
<dbReference type="AlphaFoldDB" id="A0A9P5XDW5"/>
<keyword evidence="3" id="KW-1185">Reference proteome</keyword>
<comment type="caution">
    <text evidence="2">The sequence shown here is derived from an EMBL/GenBank/DDBJ whole genome shotgun (WGS) entry which is preliminary data.</text>
</comment>
<proteinExistence type="predicted"/>
<name>A0A9P5XDW5_9AGAR</name>
<accession>A0A9P5XDW5</accession>
<gene>
    <name evidence="2" type="ORF">P691DRAFT_800645</name>
</gene>
<dbReference type="EMBL" id="MU151159">
    <property type="protein sequence ID" value="KAF9448499.1"/>
    <property type="molecule type" value="Genomic_DNA"/>
</dbReference>
<organism evidence="2 3">
    <name type="scientific">Macrolepiota fuliginosa MF-IS2</name>
    <dbReference type="NCBI Taxonomy" id="1400762"/>
    <lineage>
        <taxon>Eukaryota</taxon>
        <taxon>Fungi</taxon>
        <taxon>Dikarya</taxon>
        <taxon>Basidiomycota</taxon>
        <taxon>Agaricomycotina</taxon>
        <taxon>Agaricomycetes</taxon>
        <taxon>Agaricomycetidae</taxon>
        <taxon>Agaricales</taxon>
        <taxon>Agaricineae</taxon>
        <taxon>Agaricaceae</taxon>
        <taxon>Macrolepiota</taxon>
    </lineage>
</organism>
<dbReference type="Proteomes" id="UP000807342">
    <property type="component" value="Unassembled WGS sequence"/>
</dbReference>